<organism evidence="8 9">
    <name type="scientific">Brevibacterium aurantiacum</name>
    <dbReference type="NCBI Taxonomy" id="273384"/>
    <lineage>
        <taxon>Bacteria</taxon>
        <taxon>Bacillati</taxon>
        <taxon>Actinomycetota</taxon>
        <taxon>Actinomycetes</taxon>
        <taxon>Micrococcales</taxon>
        <taxon>Brevibacteriaceae</taxon>
        <taxon>Brevibacterium</taxon>
    </lineage>
</organism>
<keyword evidence="4 7" id="KW-0812">Transmembrane</keyword>
<feature type="transmembrane region" description="Helical" evidence="7">
    <location>
        <begin position="279"/>
        <end position="305"/>
    </location>
</feature>
<accession>A0A2A3YV62</accession>
<proteinExistence type="inferred from homology"/>
<reference evidence="8 9" key="1">
    <citation type="journal article" date="2017" name="Elife">
        <title>Extensive horizontal gene transfer in cheese-associated bacteria.</title>
        <authorList>
            <person name="Bonham K.S."/>
            <person name="Wolfe B.E."/>
            <person name="Dutton R.J."/>
        </authorList>
    </citation>
    <scope>NUCLEOTIDE SEQUENCE [LARGE SCALE GENOMIC DNA]</scope>
    <source>
        <strain evidence="8 9">962_8</strain>
    </source>
</reference>
<keyword evidence="2 7" id="KW-0813">Transport</keyword>
<comment type="subcellular location">
    <subcellularLocation>
        <location evidence="1 7">Cell membrane</location>
        <topology evidence="1 7">Multi-pass membrane protein</topology>
    </subcellularLocation>
</comment>
<dbReference type="GO" id="GO:0071916">
    <property type="term" value="F:dipeptide transmembrane transporter activity"/>
    <property type="evidence" value="ECO:0007669"/>
    <property type="project" value="TreeGrafter"/>
</dbReference>
<dbReference type="PROSITE" id="PS50928">
    <property type="entry name" value="ABC_TM1"/>
    <property type="match status" value="1"/>
</dbReference>
<dbReference type="Pfam" id="PF19300">
    <property type="entry name" value="BPD_transp_1_N"/>
    <property type="match status" value="1"/>
</dbReference>
<feature type="transmembrane region" description="Helical" evidence="7">
    <location>
        <begin position="132"/>
        <end position="154"/>
    </location>
</feature>
<evidence type="ECO:0000256" key="1">
    <source>
        <dbReference type="ARBA" id="ARBA00004651"/>
    </source>
</evidence>
<dbReference type="InterPro" id="IPR035906">
    <property type="entry name" value="MetI-like_sf"/>
</dbReference>
<keyword evidence="3" id="KW-1003">Cell membrane</keyword>
<dbReference type="EMBL" id="NRGQ01000008">
    <property type="protein sequence ID" value="PCC43154.1"/>
    <property type="molecule type" value="Genomic_DNA"/>
</dbReference>
<comment type="similarity">
    <text evidence="7">Belongs to the binding-protein-dependent transport system permease family.</text>
</comment>
<dbReference type="CDD" id="cd06261">
    <property type="entry name" value="TM_PBP2"/>
    <property type="match status" value="1"/>
</dbReference>
<dbReference type="InterPro" id="IPR045621">
    <property type="entry name" value="BPD_transp_1_N"/>
</dbReference>
<dbReference type="SUPFAM" id="SSF161098">
    <property type="entry name" value="MetI-like"/>
    <property type="match status" value="1"/>
</dbReference>
<dbReference type="InterPro" id="IPR000515">
    <property type="entry name" value="MetI-like"/>
</dbReference>
<evidence type="ECO:0000256" key="2">
    <source>
        <dbReference type="ARBA" id="ARBA00022448"/>
    </source>
</evidence>
<evidence type="ECO:0000256" key="3">
    <source>
        <dbReference type="ARBA" id="ARBA00022475"/>
    </source>
</evidence>
<dbReference type="RefSeq" id="WP_096177931.1">
    <property type="nucleotide sequence ID" value="NZ_QPGE01000026.1"/>
</dbReference>
<dbReference type="Gene3D" id="1.10.3720.10">
    <property type="entry name" value="MetI-like"/>
    <property type="match status" value="1"/>
</dbReference>
<feature type="transmembrane region" description="Helical" evidence="7">
    <location>
        <begin position="237"/>
        <end position="259"/>
    </location>
</feature>
<dbReference type="PANTHER" id="PTHR43163:SF6">
    <property type="entry name" value="DIPEPTIDE TRANSPORT SYSTEM PERMEASE PROTEIN DPPB-RELATED"/>
    <property type="match status" value="1"/>
</dbReference>
<feature type="transmembrane region" description="Helical" evidence="7">
    <location>
        <begin position="7"/>
        <end position="28"/>
    </location>
</feature>
<gene>
    <name evidence="8" type="ORF">CIK65_08785</name>
</gene>
<evidence type="ECO:0000313" key="8">
    <source>
        <dbReference type="EMBL" id="PCC43154.1"/>
    </source>
</evidence>
<protein>
    <submittedName>
        <fullName evidence="8">ABC transporter permease</fullName>
    </submittedName>
</protein>
<name>A0A2A3YV62_BREAU</name>
<feature type="transmembrane region" description="Helical" evidence="7">
    <location>
        <begin position="95"/>
        <end position="120"/>
    </location>
</feature>
<evidence type="ECO:0000256" key="4">
    <source>
        <dbReference type="ARBA" id="ARBA00022692"/>
    </source>
</evidence>
<sequence>MWFLRRLLITILTLLGASILVFVAVRLMPGGYENIVLSPLSSEAARQAAVERYGLDQPVVIQYLQWVVGILSGDLGFSMVSQVPVLDELSQRLPITITLAGLAMFITVVVGIPLGMIAALRATSPKSATVGTLASGLGMSLPEFVTGTVVLYAVSTLLPEWGIGNFLTAETPGAVLAGLIIPACILSIYCVSALARTTRDATLNVLVEGHIGAAVARGERRSHIVAHHIVRNASVPILTLLGTLTAYLLGGAVIVETIFNVPGVGSYMVTGLEQRDYAVVQATVLLAAGTFVVMNTVVELLTSVLDPRIADSRKAAQR</sequence>
<dbReference type="Proteomes" id="UP000218620">
    <property type="component" value="Unassembled WGS sequence"/>
</dbReference>
<dbReference type="Pfam" id="PF00528">
    <property type="entry name" value="BPD_transp_1"/>
    <property type="match status" value="1"/>
</dbReference>
<keyword evidence="6 7" id="KW-0472">Membrane</keyword>
<evidence type="ECO:0000313" key="9">
    <source>
        <dbReference type="Proteomes" id="UP000218620"/>
    </source>
</evidence>
<dbReference type="PANTHER" id="PTHR43163">
    <property type="entry name" value="DIPEPTIDE TRANSPORT SYSTEM PERMEASE PROTEIN DPPB-RELATED"/>
    <property type="match status" value="1"/>
</dbReference>
<dbReference type="AlphaFoldDB" id="A0A2A3YV62"/>
<feature type="transmembrane region" description="Helical" evidence="7">
    <location>
        <begin position="174"/>
        <end position="195"/>
    </location>
</feature>
<evidence type="ECO:0000256" key="6">
    <source>
        <dbReference type="ARBA" id="ARBA00023136"/>
    </source>
</evidence>
<evidence type="ECO:0000256" key="7">
    <source>
        <dbReference type="RuleBase" id="RU363032"/>
    </source>
</evidence>
<dbReference type="GO" id="GO:0005886">
    <property type="term" value="C:plasma membrane"/>
    <property type="evidence" value="ECO:0007669"/>
    <property type="project" value="UniProtKB-SubCell"/>
</dbReference>
<comment type="caution">
    <text evidence="8">The sequence shown here is derived from an EMBL/GenBank/DDBJ whole genome shotgun (WGS) entry which is preliminary data.</text>
</comment>
<evidence type="ECO:0000256" key="5">
    <source>
        <dbReference type="ARBA" id="ARBA00022989"/>
    </source>
</evidence>
<keyword evidence="5 7" id="KW-1133">Transmembrane helix</keyword>